<feature type="transmembrane region" description="Helical" evidence="2">
    <location>
        <begin position="20"/>
        <end position="43"/>
    </location>
</feature>
<dbReference type="EMBL" id="RZGZ01000002">
    <property type="protein sequence ID" value="RUR01954.1"/>
    <property type="molecule type" value="Genomic_DNA"/>
</dbReference>
<dbReference type="SUPFAM" id="SSF53474">
    <property type="entry name" value="alpha/beta-Hydrolases"/>
    <property type="match status" value="1"/>
</dbReference>
<dbReference type="InterPro" id="IPR029058">
    <property type="entry name" value="AB_hydrolase_fold"/>
</dbReference>
<dbReference type="Proteomes" id="UP000274909">
    <property type="component" value="Unassembled WGS sequence"/>
</dbReference>
<reference evidence="3 4" key="1">
    <citation type="submission" date="2018-12" db="EMBL/GenBank/DDBJ databases">
        <authorList>
            <person name="Li F."/>
        </authorList>
    </citation>
    <scope>NUCLEOTIDE SEQUENCE [LARGE SCALE GENOMIC DNA]</scope>
    <source>
        <strain evidence="3 4">EGI 6500705</strain>
    </source>
</reference>
<organism evidence="3 4">
    <name type="scientific">Labedella endophytica</name>
    <dbReference type="NCBI Taxonomy" id="1523160"/>
    <lineage>
        <taxon>Bacteria</taxon>
        <taxon>Bacillati</taxon>
        <taxon>Actinomycetota</taxon>
        <taxon>Actinomycetes</taxon>
        <taxon>Micrococcales</taxon>
        <taxon>Microbacteriaceae</taxon>
        <taxon>Labedella</taxon>
    </lineage>
</organism>
<evidence type="ECO:0000313" key="4">
    <source>
        <dbReference type="Proteomes" id="UP000274909"/>
    </source>
</evidence>
<gene>
    <name evidence="3" type="ORF">ELQ94_10980</name>
</gene>
<dbReference type="AlphaFoldDB" id="A0A3S0X8L8"/>
<dbReference type="PANTHER" id="PTHR37946">
    <property type="entry name" value="SLL1969 PROTEIN"/>
    <property type="match status" value="1"/>
</dbReference>
<sequence>MGRAEPRRTLGASGNRVVRGIALLGWFTVDYLIAGVIHVQALFSRSAPARYRRGDADKPTVVLIPGVYETWLFMKPIADLLNERGYPVAVVSGLGYNRRPVVDTSKRLARALSQRTVREPGRIIVAHSKGGLVGKHLLLTSGPELDVRAMVAVCTPFAGSRWARWLLDPSLRAFLPTDSTIVELSKQADVNARIVSVYPPVDQHVPDGSQLAGATNVEIPVPGHFRLLSHPLGLEAVLAGVEQLVAQTSSTPDDAAPAPEENAPDASEVDVS</sequence>
<comment type="caution">
    <text evidence="3">The sequence shown here is derived from an EMBL/GenBank/DDBJ whole genome shotgun (WGS) entry which is preliminary data.</text>
</comment>
<evidence type="ECO:0008006" key="5">
    <source>
        <dbReference type="Google" id="ProtNLM"/>
    </source>
</evidence>
<keyword evidence="2" id="KW-0472">Membrane</keyword>
<accession>A0A3S0X8L8</accession>
<evidence type="ECO:0000256" key="2">
    <source>
        <dbReference type="SAM" id="Phobius"/>
    </source>
</evidence>
<name>A0A3S0X8L8_9MICO</name>
<dbReference type="Gene3D" id="3.40.50.1820">
    <property type="entry name" value="alpha/beta hydrolase"/>
    <property type="match status" value="1"/>
</dbReference>
<protein>
    <recommendedName>
        <fullName evidence="5">Alpha/beta hydrolase</fullName>
    </recommendedName>
</protein>
<proteinExistence type="predicted"/>
<keyword evidence="4" id="KW-1185">Reference proteome</keyword>
<dbReference type="PANTHER" id="PTHR37946:SF1">
    <property type="entry name" value="SLL1969 PROTEIN"/>
    <property type="match status" value="1"/>
</dbReference>
<keyword evidence="2" id="KW-1133">Transmembrane helix</keyword>
<dbReference type="RefSeq" id="WP_127050003.1">
    <property type="nucleotide sequence ID" value="NZ_RZGZ01000002.1"/>
</dbReference>
<feature type="compositionally biased region" description="Low complexity" evidence="1">
    <location>
        <begin position="249"/>
        <end position="266"/>
    </location>
</feature>
<feature type="region of interest" description="Disordered" evidence="1">
    <location>
        <begin position="247"/>
        <end position="272"/>
    </location>
</feature>
<evidence type="ECO:0000256" key="1">
    <source>
        <dbReference type="SAM" id="MobiDB-lite"/>
    </source>
</evidence>
<keyword evidence="2" id="KW-0812">Transmembrane</keyword>
<evidence type="ECO:0000313" key="3">
    <source>
        <dbReference type="EMBL" id="RUR01954.1"/>
    </source>
</evidence>
<dbReference type="OrthoDB" id="9770427at2"/>